<dbReference type="AlphaFoldDB" id="A0A5N6L8V8"/>
<dbReference type="GO" id="GO:0015074">
    <property type="term" value="P:DNA integration"/>
    <property type="evidence" value="ECO:0007669"/>
    <property type="project" value="InterPro"/>
</dbReference>
<reference evidence="4 5" key="1">
    <citation type="submission" date="2019-06" db="EMBL/GenBank/DDBJ databases">
        <title>A chromosomal-level reference genome of Carpinus fangiana (Coryloideae, Betulaceae).</title>
        <authorList>
            <person name="Yang X."/>
            <person name="Wang Z."/>
            <person name="Zhang L."/>
            <person name="Hao G."/>
            <person name="Liu J."/>
            <person name="Yang Y."/>
        </authorList>
    </citation>
    <scope>NUCLEOTIDE SEQUENCE [LARGE SCALE GENOMIC DNA]</scope>
    <source>
        <strain evidence="4">Cfa_2016G</strain>
        <tissue evidence="4">Leaf</tissue>
    </source>
</reference>
<dbReference type="EMBL" id="VIBQ01001341">
    <property type="protein sequence ID" value="KAC6650316.1"/>
    <property type="molecule type" value="Genomic_DNA"/>
</dbReference>
<dbReference type="GO" id="GO:0003677">
    <property type="term" value="F:DNA binding"/>
    <property type="evidence" value="ECO:0007669"/>
    <property type="project" value="UniProtKB-KW"/>
</dbReference>
<evidence type="ECO:0000256" key="1">
    <source>
        <dbReference type="ARBA" id="ARBA00023125"/>
    </source>
</evidence>
<evidence type="ECO:0000313" key="4">
    <source>
        <dbReference type="EMBL" id="KAC6650316.1"/>
    </source>
</evidence>
<dbReference type="SUPFAM" id="SSF56349">
    <property type="entry name" value="DNA breaking-rejoining enzymes"/>
    <property type="match status" value="1"/>
</dbReference>
<evidence type="ECO:0000313" key="5">
    <source>
        <dbReference type="Proteomes" id="UP000327013"/>
    </source>
</evidence>
<evidence type="ECO:0000259" key="3">
    <source>
        <dbReference type="PROSITE" id="PS51898"/>
    </source>
</evidence>
<name>A0A5N6L8V8_9ROSI</name>
<dbReference type="PANTHER" id="PTHR30349">
    <property type="entry name" value="PHAGE INTEGRASE-RELATED"/>
    <property type="match status" value="1"/>
</dbReference>
<dbReference type="OrthoDB" id="5509467at2759"/>
<sequence>MPRSSTTGLPFLVRRTDTGKFCYHRDVPAAVAAFITGEVVLPWKEGIHKLEGRPTVKVSLATGDEATARVRWNRVHEQVEALVQMGQVLAAEKEQRGRERNTVQRLPVGAVGTIAAQARHDLLAEHDQCWIDPTFTSPLTGVVVRLMMNASRTASLDPVDDARRFADDLRLRDAKAALVSRRSGTLDGEIKEGEVTDPHLIAAISDLAAGRVVRLTPEQNAALTAACPTSTISSELDLRLAENGLDLPQGHTDRRALALALLRTTVNGVEAVKARDAGAAIDTPERPPVMAPVPRPETAAAPMPLLSAMRERWIKEERPLGKQQDDNALYTGYFIGKFGDLPVDQITKPVLKDFMDLLERCPRNVPHAIRRASLAERIAWGEKPANLKQPRLARRTVNAKGLGSISAALTMAEKLGHIAVNPCSKMGLKITEADVIKREPYSLEDLRRIFSTSVYVAPIDIPISGCGSAAHWLPLLALFTGARLEELGQLLVGDVKQVDSLWCIHITDLPDEDDAADRKAWWGEKEPEKAVKTAAARRYVPVHAELVRCGFLDFVARRRRDGFKRLFPELKAYRGRITKAWSTFWARHTDEHVTKSPRKTFHSFRHLFVARLRAAGVDRDIIKALVGHANKDVTAGYGVVDGTLFPVAVLHEALQKVRVDGLELSHLHRPELIKAA</sequence>
<dbReference type="Pfam" id="PF00589">
    <property type="entry name" value="Phage_integrase"/>
    <property type="match status" value="1"/>
</dbReference>
<accession>A0A5N6L8V8</accession>
<dbReference type="GO" id="GO:0006310">
    <property type="term" value="P:DNA recombination"/>
    <property type="evidence" value="ECO:0007669"/>
    <property type="project" value="UniProtKB-KW"/>
</dbReference>
<dbReference type="CDD" id="cd01184">
    <property type="entry name" value="INT_C_like_1"/>
    <property type="match status" value="1"/>
</dbReference>
<feature type="domain" description="Tyr recombinase" evidence="3">
    <location>
        <begin position="436"/>
        <end position="650"/>
    </location>
</feature>
<organism evidence="4 5">
    <name type="scientific">Carpinus fangiana</name>
    <dbReference type="NCBI Taxonomy" id="176857"/>
    <lineage>
        <taxon>Eukaryota</taxon>
        <taxon>Viridiplantae</taxon>
        <taxon>Streptophyta</taxon>
        <taxon>Embryophyta</taxon>
        <taxon>Tracheophyta</taxon>
        <taxon>Spermatophyta</taxon>
        <taxon>Magnoliopsida</taxon>
        <taxon>eudicotyledons</taxon>
        <taxon>Gunneridae</taxon>
        <taxon>Pentapetalae</taxon>
        <taxon>rosids</taxon>
        <taxon>fabids</taxon>
        <taxon>Fagales</taxon>
        <taxon>Betulaceae</taxon>
        <taxon>Carpinus</taxon>
    </lineage>
</organism>
<dbReference type="PROSITE" id="PS51898">
    <property type="entry name" value="TYR_RECOMBINASE"/>
    <property type="match status" value="1"/>
</dbReference>
<keyword evidence="5" id="KW-1185">Reference proteome</keyword>
<comment type="caution">
    <text evidence="4">The sequence shown here is derived from an EMBL/GenBank/DDBJ whole genome shotgun (WGS) entry which is preliminary data.</text>
</comment>
<dbReference type="Gene3D" id="1.10.443.10">
    <property type="entry name" value="Intergrase catalytic core"/>
    <property type="match status" value="1"/>
</dbReference>
<dbReference type="InterPro" id="IPR002104">
    <property type="entry name" value="Integrase_catalytic"/>
</dbReference>
<keyword evidence="2" id="KW-0233">DNA recombination</keyword>
<proteinExistence type="predicted"/>
<dbReference type="Gene3D" id="1.10.150.130">
    <property type="match status" value="1"/>
</dbReference>
<dbReference type="InterPro" id="IPR011010">
    <property type="entry name" value="DNA_brk_join_enz"/>
</dbReference>
<dbReference type="Proteomes" id="UP000327013">
    <property type="component" value="Unassembled WGS sequence"/>
</dbReference>
<dbReference type="InterPro" id="IPR050090">
    <property type="entry name" value="Tyrosine_recombinase_XerCD"/>
</dbReference>
<dbReference type="InterPro" id="IPR013762">
    <property type="entry name" value="Integrase-like_cat_sf"/>
</dbReference>
<protein>
    <recommendedName>
        <fullName evidence="3">Tyr recombinase domain-containing protein</fullName>
    </recommendedName>
</protein>
<dbReference type="PANTHER" id="PTHR30349:SF41">
    <property type="entry name" value="INTEGRASE_RECOMBINASE PROTEIN MJ0367-RELATED"/>
    <property type="match status" value="1"/>
</dbReference>
<evidence type="ECO:0000256" key="2">
    <source>
        <dbReference type="ARBA" id="ARBA00023172"/>
    </source>
</evidence>
<keyword evidence="1" id="KW-0238">DNA-binding</keyword>
<gene>
    <name evidence="4" type="ORF">FH972_027247</name>
</gene>
<dbReference type="InterPro" id="IPR010998">
    <property type="entry name" value="Integrase_recombinase_N"/>
</dbReference>